<keyword evidence="4" id="KW-0804">Transcription</keyword>
<dbReference type="InterPro" id="IPR036390">
    <property type="entry name" value="WH_DNA-bd_sf"/>
</dbReference>
<evidence type="ECO:0000256" key="3">
    <source>
        <dbReference type="ARBA" id="ARBA00023125"/>
    </source>
</evidence>
<accession>A0ABX5QEA7</accession>
<dbReference type="InterPro" id="IPR036388">
    <property type="entry name" value="WH-like_DNA-bd_sf"/>
</dbReference>
<evidence type="ECO:0000256" key="4">
    <source>
        <dbReference type="ARBA" id="ARBA00023163"/>
    </source>
</evidence>
<dbReference type="Pfam" id="PF00126">
    <property type="entry name" value="HTH_1"/>
    <property type="match status" value="1"/>
</dbReference>
<dbReference type="PROSITE" id="PS50931">
    <property type="entry name" value="HTH_LYSR"/>
    <property type="match status" value="1"/>
</dbReference>
<feature type="domain" description="HTH lysR-type" evidence="5">
    <location>
        <begin position="7"/>
        <end position="64"/>
    </location>
</feature>
<gene>
    <name evidence="6" type="ORF">Leucomu_05260</name>
</gene>
<keyword evidence="2" id="KW-0805">Transcription regulation</keyword>
<dbReference type="PANTHER" id="PTHR30346:SF28">
    <property type="entry name" value="HTH-TYPE TRANSCRIPTIONAL REGULATOR CYNR"/>
    <property type="match status" value="1"/>
</dbReference>
<dbReference type="PRINTS" id="PR00039">
    <property type="entry name" value="HTHLYSR"/>
</dbReference>
<evidence type="ECO:0000313" key="7">
    <source>
        <dbReference type="Proteomes" id="UP000285768"/>
    </source>
</evidence>
<dbReference type="PANTHER" id="PTHR30346">
    <property type="entry name" value="TRANSCRIPTIONAL DUAL REGULATOR HCAR-RELATED"/>
    <property type="match status" value="1"/>
</dbReference>
<evidence type="ECO:0000259" key="5">
    <source>
        <dbReference type="PROSITE" id="PS50931"/>
    </source>
</evidence>
<reference evidence="6 7" key="1">
    <citation type="submission" date="2019-01" db="EMBL/GenBank/DDBJ databases">
        <title>Leucobacter muris sp. nov. isolated from the nose of a laboratory mouse.</title>
        <authorList>
            <person name="Benga L."/>
            <person name="Sproeer C."/>
            <person name="Schumann P."/>
            <person name="Verbarg S."/>
            <person name="Bunk B."/>
            <person name="Engelhardt E."/>
            <person name="Benten P.M."/>
            <person name="Sager M."/>
        </authorList>
    </citation>
    <scope>NUCLEOTIDE SEQUENCE [LARGE SCALE GENOMIC DNA]</scope>
    <source>
        <strain evidence="6 7">DSM 101948</strain>
    </source>
</reference>
<keyword evidence="3" id="KW-0238">DNA-binding</keyword>
<name>A0ABX5QEA7_9MICO</name>
<protein>
    <submittedName>
        <fullName evidence="6">LysR family transcriptional regulator</fullName>
    </submittedName>
</protein>
<comment type="similarity">
    <text evidence="1">Belongs to the LysR transcriptional regulatory family.</text>
</comment>
<dbReference type="Gene3D" id="3.40.190.10">
    <property type="entry name" value="Periplasmic binding protein-like II"/>
    <property type="match status" value="2"/>
</dbReference>
<dbReference type="SUPFAM" id="SSF53850">
    <property type="entry name" value="Periplasmic binding protein-like II"/>
    <property type="match status" value="1"/>
</dbReference>
<proteinExistence type="inferred from homology"/>
<dbReference type="CDD" id="cd08414">
    <property type="entry name" value="PBP2_LTTR_aromatics_like"/>
    <property type="match status" value="1"/>
</dbReference>
<dbReference type="InterPro" id="IPR000847">
    <property type="entry name" value="LysR_HTH_N"/>
</dbReference>
<organism evidence="6 7">
    <name type="scientific">Leucobacter muris</name>
    <dbReference type="NCBI Taxonomy" id="1935379"/>
    <lineage>
        <taxon>Bacteria</taxon>
        <taxon>Bacillati</taxon>
        <taxon>Actinomycetota</taxon>
        <taxon>Actinomycetes</taxon>
        <taxon>Micrococcales</taxon>
        <taxon>Microbacteriaceae</taxon>
        <taxon>Leucobacter</taxon>
    </lineage>
</organism>
<dbReference type="Proteomes" id="UP000285768">
    <property type="component" value="Chromosome"/>
</dbReference>
<evidence type="ECO:0000256" key="2">
    <source>
        <dbReference type="ARBA" id="ARBA00023015"/>
    </source>
</evidence>
<dbReference type="SUPFAM" id="SSF46785">
    <property type="entry name" value="Winged helix' DNA-binding domain"/>
    <property type="match status" value="1"/>
</dbReference>
<evidence type="ECO:0000313" key="6">
    <source>
        <dbReference type="EMBL" id="QAB17406.1"/>
    </source>
</evidence>
<dbReference type="EMBL" id="CP035037">
    <property type="protein sequence ID" value="QAB17406.1"/>
    <property type="molecule type" value="Genomic_DNA"/>
</dbReference>
<evidence type="ECO:0000256" key="1">
    <source>
        <dbReference type="ARBA" id="ARBA00009437"/>
    </source>
</evidence>
<keyword evidence="7" id="KW-1185">Reference proteome</keyword>
<dbReference type="InterPro" id="IPR005119">
    <property type="entry name" value="LysR_subst-bd"/>
</dbReference>
<sequence>MRADVDLDLRWLRSFVAVADHGGFQQAALELRLSQPTVSGHLKALERSVGRPLIDRRTRPVALTPAGKVFIRHARLVLGEVAAGVRRLRNQNGGPHRGTVVIGTYPSASAGYLPHLTRLARGLHPGVEIRLEEMSGGEMEAAAEAGRLDVFLRQAEPPLSRRRYGGELLWRERFLIAIPPGHPWAADVDRPIDPEELVHERLIMTGQFQAESLLGHPFWRDLGRYPEVPHRVRHPQSLLALVELGSDPGLTTELPVALFAGAGVVFRPIAHPAAVRDVYANWPLSRSLSGPAKSIVDLMLTHPTPPALSGRAVFDGPISPE</sequence>
<dbReference type="Gene3D" id="1.10.10.10">
    <property type="entry name" value="Winged helix-like DNA-binding domain superfamily/Winged helix DNA-binding domain"/>
    <property type="match status" value="1"/>
</dbReference>
<dbReference type="RefSeq" id="WP_128386557.1">
    <property type="nucleotide sequence ID" value="NZ_CP035037.1"/>
</dbReference>
<dbReference type="Pfam" id="PF03466">
    <property type="entry name" value="LysR_substrate"/>
    <property type="match status" value="1"/>
</dbReference>